<evidence type="ECO:0000313" key="2">
    <source>
        <dbReference type="EMBL" id="ANF59040.1"/>
    </source>
</evidence>
<dbReference type="RefSeq" id="WP_064123890.1">
    <property type="nucleotide sequence ID" value="NZ_CP015243.1"/>
</dbReference>
<proteinExistence type="predicted"/>
<dbReference type="KEGG" id="haa:A5892_17520"/>
<evidence type="ECO:0000313" key="3">
    <source>
        <dbReference type="Proteomes" id="UP000077875"/>
    </source>
</evidence>
<dbReference type="EMBL" id="CP015243">
    <property type="protein sequence ID" value="ANF59040.1"/>
    <property type="molecule type" value="Genomic_DNA"/>
</dbReference>
<accession>A0A172YII7</accession>
<gene>
    <name evidence="2" type="ORF">A5892_17520</name>
</gene>
<name>A0A172YII7_9GAMM</name>
<keyword evidence="3" id="KW-1185">Reference proteome</keyword>
<dbReference type="SUPFAM" id="SSF50346">
    <property type="entry name" value="PRC-barrel domain"/>
    <property type="match status" value="1"/>
</dbReference>
<feature type="chain" id="PRO_5008004733" description="PRC-barrel domain-containing protein" evidence="1">
    <location>
        <begin position="28"/>
        <end position="175"/>
    </location>
</feature>
<evidence type="ECO:0000256" key="1">
    <source>
        <dbReference type="SAM" id="SignalP"/>
    </source>
</evidence>
<dbReference type="Gene3D" id="1.10.287.700">
    <property type="entry name" value="Helix hairpin bin"/>
    <property type="match status" value="1"/>
</dbReference>
<keyword evidence="1" id="KW-0732">Signal</keyword>
<dbReference type="Gene3D" id="2.30.30.240">
    <property type="entry name" value="PRC-barrel domain"/>
    <property type="match status" value="1"/>
</dbReference>
<reference evidence="2 3" key="1">
    <citation type="submission" date="2016-04" db="EMBL/GenBank/DDBJ databases">
        <title>Complete Genome Sequence of Halotalea alkalilenta IHB B 13600.</title>
        <authorList>
            <person name="Swarnkar M.K."/>
            <person name="Sharma A."/>
            <person name="Kaushal K."/>
            <person name="Soni R."/>
            <person name="Rana S."/>
            <person name="Singh A.K."/>
            <person name="Gulati A."/>
        </authorList>
    </citation>
    <scope>NUCLEOTIDE SEQUENCE [LARGE SCALE GENOMIC DNA]</scope>
    <source>
        <strain evidence="2 3">IHB B 13600</strain>
    </source>
</reference>
<dbReference type="AlphaFoldDB" id="A0A172YII7"/>
<dbReference type="InterPro" id="IPR011033">
    <property type="entry name" value="PRC_barrel-like_sf"/>
</dbReference>
<evidence type="ECO:0008006" key="4">
    <source>
        <dbReference type="Google" id="ProtNLM"/>
    </source>
</evidence>
<sequence length="175" mass="19405">MRAYHHRLPLALAVSCALLAAAATAQAQTQSGPQGLYSASELNDANVYLRDNPNQAIGEVEDILLGEDMSVQALVIDVDGLQGSGDQDRVIERGQFTVQTFNDDDIERLEYRVTLDLDADAVRALPVYDNNWWNQSRAGLNRLWEQTQQGAQSAWESTKETTSNLLDRAREAIND</sequence>
<protein>
    <recommendedName>
        <fullName evidence="4">PRC-barrel domain-containing protein</fullName>
    </recommendedName>
</protein>
<dbReference type="Proteomes" id="UP000077875">
    <property type="component" value="Chromosome"/>
</dbReference>
<dbReference type="STRING" id="376489.A5892_17520"/>
<organism evidence="2 3">
    <name type="scientific">Halotalea alkalilenta</name>
    <dbReference type="NCBI Taxonomy" id="376489"/>
    <lineage>
        <taxon>Bacteria</taxon>
        <taxon>Pseudomonadati</taxon>
        <taxon>Pseudomonadota</taxon>
        <taxon>Gammaproteobacteria</taxon>
        <taxon>Oceanospirillales</taxon>
        <taxon>Halomonadaceae</taxon>
        <taxon>Halotalea</taxon>
    </lineage>
</organism>
<feature type="signal peptide" evidence="1">
    <location>
        <begin position="1"/>
        <end position="27"/>
    </location>
</feature>